<gene>
    <name evidence="1" type="ORF">AFUS01_LOCUS16595</name>
</gene>
<proteinExistence type="predicted"/>
<sequence length="121" mass="13615">MPVAFLIMEFTQPAPAMPSPGNSIRIVTARGLDDEEKVIFSQKHAIHLRQAFTNTHNKGTPLEDMMKDVPAMLTTLENMGYHVTASTSNSLFKMRDMPEPVIRDCYLWTLRKAEAPQEPVA</sequence>
<evidence type="ECO:0000313" key="1">
    <source>
        <dbReference type="EMBL" id="CAG7727766.1"/>
    </source>
</evidence>
<keyword evidence="2" id="KW-1185">Reference proteome</keyword>
<name>A0A8J2KM00_9HEXA</name>
<dbReference type="AlphaFoldDB" id="A0A8J2KM00"/>
<protein>
    <submittedName>
        <fullName evidence="1">Uncharacterized protein</fullName>
    </submittedName>
</protein>
<evidence type="ECO:0000313" key="2">
    <source>
        <dbReference type="Proteomes" id="UP000708208"/>
    </source>
</evidence>
<reference evidence="1" key="1">
    <citation type="submission" date="2021-06" db="EMBL/GenBank/DDBJ databases">
        <authorList>
            <person name="Hodson N. C."/>
            <person name="Mongue J. A."/>
            <person name="Jaron S. K."/>
        </authorList>
    </citation>
    <scope>NUCLEOTIDE SEQUENCE</scope>
</reference>
<comment type="caution">
    <text evidence="1">The sequence shown here is derived from an EMBL/GenBank/DDBJ whole genome shotgun (WGS) entry which is preliminary data.</text>
</comment>
<dbReference type="Proteomes" id="UP000708208">
    <property type="component" value="Unassembled WGS sequence"/>
</dbReference>
<organism evidence="1 2">
    <name type="scientific">Allacma fusca</name>
    <dbReference type="NCBI Taxonomy" id="39272"/>
    <lineage>
        <taxon>Eukaryota</taxon>
        <taxon>Metazoa</taxon>
        <taxon>Ecdysozoa</taxon>
        <taxon>Arthropoda</taxon>
        <taxon>Hexapoda</taxon>
        <taxon>Collembola</taxon>
        <taxon>Symphypleona</taxon>
        <taxon>Sminthuridae</taxon>
        <taxon>Allacma</taxon>
    </lineage>
</organism>
<accession>A0A8J2KM00</accession>
<dbReference type="EMBL" id="CAJVCH010153654">
    <property type="protein sequence ID" value="CAG7727766.1"/>
    <property type="molecule type" value="Genomic_DNA"/>
</dbReference>